<dbReference type="GO" id="GO:0003700">
    <property type="term" value="F:DNA-binding transcription factor activity"/>
    <property type="evidence" value="ECO:0007669"/>
    <property type="project" value="InterPro"/>
</dbReference>
<dbReference type="OrthoDB" id="9785745at2"/>
<dbReference type="GO" id="GO:0000976">
    <property type="term" value="F:transcription cis-regulatory region binding"/>
    <property type="evidence" value="ECO:0007669"/>
    <property type="project" value="TreeGrafter"/>
</dbReference>
<sequence length="307" mass="34852">MHYTLHQLQIFLKITQIQSITKAAEELHLTQPAVSIQLKNFQDQFPIPLTEVVGRKLYITDFGKEIALAAEKILNEVYAINYKTLAYQGSLSGRLKISIVSTGKYVMPYFLSDFMKINSGIDLFMDVTNKARVIENLELNEVDFALVSVLPNKLKVNRVELMSNRLFYVGSSDLKFKGTPNKKKLFEDLPLIYREQGSATRNAMETFIETNKLSVRKKIELTSNEAVKQAVVSGLGCSIMPLIGIKNELKYGDLQIIPVKGLPLVTTWNLIWLQSKKLSPAASALLEFLEKQKEDIIKEKFAWINNF</sequence>
<proteinExistence type="inferred from homology"/>
<dbReference type="Gene3D" id="1.10.10.10">
    <property type="entry name" value="Winged helix-like DNA-binding domain superfamily/Winged helix DNA-binding domain"/>
    <property type="match status" value="1"/>
</dbReference>
<dbReference type="AlphaFoldDB" id="A0A1T5B5L0"/>
<evidence type="ECO:0000256" key="4">
    <source>
        <dbReference type="ARBA" id="ARBA00023163"/>
    </source>
</evidence>
<dbReference type="InterPro" id="IPR000847">
    <property type="entry name" value="LysR_HTH_N"/>
</dbReference>
<dbReference type="STRING" id="561365.SAMN05660866_01424"/>
<organism evidence="6 7">
    <name type="scientific">Maribacter arcticus</name>
    <dbReference type="NCBI Taxonomy" id="561365"/>
    <lineage>
        <taxon>Bacteria</taxon>
        <taxon>Pseudomonadati</taxon>
        <taxon>Bacteroidota</taxon>
        <taxon>Flavobacteriia</taxon>
        <taxon>Flavobacteriales</taxon>
        <taxon>Flavobacteriaceae</taxon>
        <taxon>Maribacter</taxon>
    </lineage>
</organism>
<dbReference type="InterPro" id="IPR005119">
    <property type="entry name" value="LysR_subst-bd"/>
</dbReference>
<comment type="similarity">
    <text evidence="1">Belongs to the LysR transcriptional regulatory family.</text>
</comment>
<evidence type="ECO:0000259" key="5">
    <source>
        <dbReference type="PROSITE" id="PS50931"/>
    </source>
</evidence>
<keyword evidence="4" id="KW-0804">Transcription</keyword>
<evidence type="ECO:0000256" key="2">
    <source>
        <dbReference type="ARBA" id="ARBA00023015"/>
    </source>
</evidence>
<dbReference type="Proteomes" id="UP000190339">
    <property type="component" value="Unassembled WGS sequence"/>
</dbReference>
<evidence type="ECO:0000256" key="3">
    <source>
        <dbReference type="ARBA" id="ARBA00023125"/>
    </source>
</evidence>
<dbReference type="Gene3D" id="3.40.190.10">
    <property type="entry name" value="Periplasmic binding protein-like II"/>
    <property type="match status" value="2"/>
</dbReference>
<evidence type="ECO:0000313" key="7">
    <source>
        <dbReference type="Proteomes" id="UP000190339"/>
    </source>
</evidence>
<dbReference type="PANTHER" id="PTHR30126">
    <property type="entry name" value="HTH-TYPE TRANSCRIPTIONAL REGULATOR"/>
    <property type="match status" value="1"/>
</dbReference>
<dbReference type="InterPro" id="IPR036388">
    <property type="entry name" value="WH-like_DNA-bd_sf"/>
</dbReference>
<dbReference type="InterPro" id="IPR036390">
    <property type="entry name" value="WH_DNA-bd_sf"/>
</dbReference>
<keyword evidence="3 6" id="KW-0238">DNA-binding</keyword>
<dbReference type="EMBL" id="FUYL01000003">
    <property type="protein sequence ID" value="SKB42260.1"/>
    <property type="molecule type" value="Genomic_DNA"/>
</dbReference>
<dbReference type="Pfam" id="PF03466">
    <property type="entry name" value="LysR_substrate"/>
    <property type="match status" value="1"/>
</dbReference>
<evidence type="ECO:0000313" key="6">
    <source>
        <dbReference type="EMBL" id="SKB42260.1"/>
    </source>
</evidence>
<dbReference type="SUPFAM" id="SSF53850">
    <property type="entry name" value="Periplasmic binding protein-like II"/>
    <property type="match status" value="1"/>
</dbReference>
<feature type="domain" description="HTH lysR-type" evidence="5">
    <location>
        <begin position="1"/>
        <end position="60"/>
    </location>
</feature>
<dbReference type="SUPFAM" id="SSF46785">
    <property type="entry name" value="Winged helix' DNA-binding domain"/>
    <property type="match status" value="1"/>
</dbReference>
<dbReference type="RefSeq" id="WP_079511898.1">
    <property type="nucleotide sequence ID" value="NZ_CAXBOB010000088.1"/>
</dbReference>
<dbReference type="PANTHER" id="PTHR30126:SF5">
    <property type="entry name" value="HTH-TYPE TRANSCRIPTIONAL ACTIVATOR CMPR"/>
    <property type="match status" value="1"/>
</dbReference>
<gene>
    <name evidence="6" type="ORF">SAMN05660866_01424</name>
</gene>
<dbReference type="Pfam" id="PF00126">
    <property type="entry name" value="HTH_1"/>
    <property type="match status" value="1"/>
</dbReference>
<evidence type="ECO:0000256" key="1">
    <source>
        <dbReference type="ARBA" id="ARBA00009437"/>
    </source>
</evidence>
<keyword evidence="7" id="KW-1185">Reference proteome</keyword>
<accession>A0A1T5B5L0</accession>
<protein>
    <submittedName>
        <fullName evidence="6">DNA-binding transcriptional regulator, LysR family</fullName>
    </submittedName>
</protein>
<dbReference type="PROSITE" id="PS50931">
    <property type="entry name" value="HTH_LYSR"/>
    <property type="match status" value="1"/>
</dbReference>
<keyword evidence="2" id="KW-0805">Transcription regulation</keyword>
<name>A0A1T5B5L0_9FLAO</name>
<reference evidence="7" key="1">
    <citation type="submission" date="2017-02" db="EMBL/GenBank/DDBJ databases">
        <authorList>
            <person name="Varghese N."/>
            <person name="Submissions S."/>
        </authorList>
    </citation>
    <scope>NUCLEOTIDE SEQUENCE [LARGE SCALE GENOMIC DNA]</scope>
    <source>
        <strain evidence="7">DSM 23546</strain>
    </source>
</reference>